<dbReference type="GO" id="GO:0045892">
    <property type="term" value="P:negative regulation of DNA-templated transcription"/>
    <property type="evidence" value="ECO:0007669"/>
    <property type="project" value="TreeGrafter"/>
</dbReference>
<feature type="region of interest" description="Disordered" evidence="3">
    <location>
        <begin position="127"/>
        <end position="177"/>
    </location>
</feature>
<feature type="region of interest" description="Disordered" evidence="3">
    <location>
        <begin position="38"/>
        <end position="61"/>
    </location>
</feature>
<name>A0A8C3SLJ7_CHESE</name>
<accession>A0A8C3SLJ7</accession>
<evidence type="ECO:0000256" key="3">
    <source>
        <dbReference type="SAM" id="MobiDB-lite"/>
    </source>
</evidence>
<dbReference type="AlphaFoldDB" id="A0A8C3SLJ7"/>
<dbReference type="GO" id="GO:0042393">
    <property type="term" value="F:histone binding"/>
    <property type="evidence" value="ECO:0007669"/>
    <property type="project" value="TreeGrafter"/>
</dbReference>
<dbReference type="Gene3D" id="2.30.30.140">
    <property type="match status" value="1"/>
</dbReference>
<dbReference type="Ensembl" id="ENSCSRT00000017367.1">
    <property type="protein sequence ID" value="ENSCSRP00000016609.1"/>
    <property type="gene ID" value="ENSCSRG00000012708.1"/>
</dbReference>
<evidence type="ECO:0008006" key="6">
    <source>
        <dbReference type="Google" id="ProtNLM"/>
    </source>
</evidence>
<protein>
    <recommendedName>
        <fullName evidence="6">Lethal(3)malignant brain tumor-like protein 1</fullName>
    </recommendedName>
</protein>
<evidence type="ECO:0000256" key="1">
    <source>
        <dbReference type="ARBA" id="ARBA00022737"/>
    </source>
</evidence>
<feature type="compositionally biased region" description="Polar residues" evidence="3">
    <location>
        <begin position="48"/>
        <end position="58"/>
    </location>
</feature>
<evidence type="ECO:0000256" key="2">
    <source>
        <dbReference type="PROSITE-ProRule" id="PRU00459"/>
    </source>
</evidence>
<feature type="region of interest" description="Disordered" evidence="3">
    <location>
        <begin position="267"/>
        <end position="301"/>
    </location>
</feature>
<proteinExistence type="predicted"/>
<dbReference type="GO" id="GO:0005634">
    <property type="term" value="C:nucleus"/>
    <property type="evidence" value="ECO:0007669"/>
    <property type="project" value="InterPro"/>
</dbReference>
<keyword evidence="1" id="KW-0677">Repeat</keyword>
<evidence type="ECO:0000313" key="4">
    <source>
        <dbReference type="Ensembl" id="ENSCSRP00000016609.1"/>
    </source>
</evidence>
<reference evidence="4" key="2">
    <citation type="submission" date="2025-09" db="UniProtKB">
        <authorList>
            <consortium name="Ensembl"/>
        </authorList>
    </citation>
    <scope>IDENTIFICATION</scope>
</reference>
<dbReference type="SUPFAM" id="SSF63748">
    <property type="entry name" value="Tudor/PWWP/MBT"/>
    <property type="match status" value="1"/>
</dbReference>
<dbReference type="SMART" id="SM00561">
    <property type="entry name" value="MBT"/>
    <property type="match status" value="1"/>
</dbReference>
<dbReference type="InterPro" id="IPR050548">
    <property type="entry name" value="PcG_chromatin_remod_factors"/>
</dbReference>
<organism evidence="4 5">
    <name type="scientific">Chelydra serpentina</name>
    <name type="common">Snapping turtle</name>
    <name type="synonym">Testudo serpentina</name>
    <dbReference type="NCBI Taxonomy" id="8475"/>
    <lineage>
        <taxon>Eukaryota</taxon>
        <taxon>Metazoa</taxon>
        <taxon>Chordata</taxon>
        <taxon>Craniata</taxon>
        <taxon>Vertebrata</taxon>
        <taxon>Euteleostomi</taxon>
        <taxon>Archelosauria</taxon>
        <taxon>Testudinata</taxon>
        <taxon>Testudines</taxon>
        <taxon>Cryptodira</taxon>
        <taxon>Durocryptodira</taxon>
        <taxon>Americhelydia</taxon>
        <taxon>Chelydroidea</taxon>
        <taxon>Chelydridae</taxon>
        <taxon>Chelydra</taxon>
    </lineage>
</organism>
<keyword evidence="5" id="KW-1185">Reference proteome</keyword>
<dbReference type="Proteomes" id="UP000694403">
    <property type="component" value="Unplaced"/>
</dbReference>
<dbReference type="PANTHER" id="PTHR12247:SF69">
    <property type="entry name" value="LETHAL(3)MALIGNANT BRAIN TUMOR-LIKE PROTEIN 1"/>
    <property type="match status" value="1"/>
</dbReference>
<feature type="repeat" description="MBT" evidence="2">
    <location>
        <begin position="182"/>
        <end position="280"/>
    </location>
</feature>
<dbReference type="PROSITE" id="PS51079">
    <property type="entry name" value="MBT"/>
    <property type="match status" value="1"/>
</dbReference>
<evidence type="ECO:0000313" key="5">
    <source>
        <dbReference type="Proteomes" id="UP000694403"/>
    </source>
</evidence>
<dbReference type="PANTHER" id="PTHR12247">
    <property type="entry name" value="POLYCOMB GROUP PROTEIN"/>
    <property type="match status" value="1"/>
</dbReference>
<sequence length="301" mass="33194">YLRPETCVGGGPGGQGILQRTLSSAVQGKVKETLLRVGEEEPAPSGGNALSQTLSFSDQPLFPRGEGDTGVCLRGLGDPSLFVPVDRLFYKQTRRVPLSPLKSGRVLSVIVENSAGSTNATEILKPVKKRKRKDYQSPSEEEEYESEQMEKQEDRKNSGVDPTISNMESEEWSSSEEKKEGWSWASYLEEQKAIAAPLNLFQESVAQHKNGFKVGMKLEGIDPQHPSMYFILTVAEVCGYRMRLHFDGYSECHDFWLNADSPNIHPASWSEETGHKLQPPKGKRSVTSGSSAARSGVMVEG</sequence>
<dbReference type="Pfam" id="PF02820">
    <property type="entry name" value="MBT"/>
    <property type="match status" value="1"/>
</dbReference>
<dbReference type="GO" id="GO:0003682">
    <property type="term" value="F:chromatin binding"/>
    <property type="evidence" value="ECO:0007669"/>
    <property type="project" value="TreeGrafter"/>
</dbReference>
<feature type="compositionally biased region" description="Basic and acidic residues" evidence="3">
    <location>
        <begin position="148"/>
        <end position="158"/>
    </location>
</feature>
<reference evidence="4" key="1">
    <citation type="submission" date="2025-08" db="UniProtKB">
        <authorList>
            <consortium name="Ensembl"/>
        </authorList>
    </citation>
    <scope>IDENTIFICATION</scope>
</reference>
<dbReference type="InterPro" id="IPR004092">
    <property type="entry name" value="Mbt"/>
</dbReference>